<name>A0ABX4YVU2_9PSED</name>
<sequence length="723" mass="82189">MTMEKVFKLEFSNRVIEHLGIKLYQNKPTNVIAEFLSNSWDADASVVDIELKASLTNTPEVIITDNGRGMTREELTDEFLIIGRNRRGDSPSKKTPAGRMPMGRKGIGKLAGFGIAQTVDIISTPNNRLRNTGESTRKIYWLRFTLKDLLQKSNISLNNIYEPEVIADGVDVETFDSLAEQQQYTERLMKIRAHVKVGDGGVCVILSNTTLKKALNTDLILNSMGRRFTVSMLRPDFEVFVNNKKISPADALPNLHPFGFGTWDKPEVEILEINGQQREVKYWIRFVDLQGTQWSIENAGVGVYTHGKIAQDRPFFFDVKGKEILSRYLYGVVEADWLDELPVDVVSTDRRSIDWDTEDTFPFHQWGAKKLSIWLEAFRKWRTSIPKTETIKRIRAFNAGLSGAEEEALAELLTEVLHNLGDDEEAKEKATESFTNAWIHAPTRKITQDLWEKIFSSINSDTTVFSSLVDGLRKSMVPEAMGLAVTMAQRVAAITVMTKMIEDSRTETHLQRLIENFPWLLGPQWERLTANQEIRTLVERIHKPDPDRGTWSLQKKPGALKPDFVFLSDLRDEKEFIVFELKGPETGKTLQPVEYKQLHEYIQIISEVYVGDDITVRGVLVGHDKGGFHMFDNRITVLTWSQVLLEARQSHVAYLQSLLEASNPKHNDIRLKQISSFGGAETLELLQRFSNVGEFPEIIKQTLKEYALPDLTQSAHPQPGPKS</sequence>
<evidence type="ECO:0000313" key="1">
    <source>
        <dbReference type="EMBL" id="POC89012.1"/>
    </source>
</evidence>
<keyword evidence="2" id="KW-1185">Reference proteome</keyword>
<comment type="caution">
    <text evidence="1">The sequence shown here is derived from an EMBL/GenBank/DDBJ whole genome shotgun (WGS) entry which is preliminary data.</text>
</comment>
<dbReference type="Pfam" id="PF13589">
    <property type="entry name" value="HATPase_c_3"/>
    <property type="match status" value="1"/>
</dbReference>
<dbReference type="Proteomes" id="UP000237477">
    <property type="component" value="Unassembled WGS sequence"/>
</dbReference>
<dbReference type="InterPro" id="IPR036890">
    <property type="entry name" value="HATPase_C_sf"/>
</dbReference>
<evidence type="ECO:0000313" key="2">
    <source>
        <dbReference type="Proteomes" id="UP000237477"/>
    </source>
</evidence>
<accession>A0ABX4YVU2</accession>
<dbReference type="SUPFAM" id="SSF55874">
    <property type="entry name" value="ATPase domain of HSP90 chaperone/DNA topoisomerase II/histidine kinase"/>
    <property type="match status" value="1"/>
</dbReference>
<proteinExistence type="predicted"/>
<dbReference type="Gene3D" id="3.30.565.10">
    <property type="entry name" value="Histidine kinase-like ATPase, C-terminal domain"/>
    <property type="match status" value="1"/>
</dbReference>
<dbReference type="EMBL" id="MLEC01000030">
    <property type="protein sequence ID" value="POC89012.1"/>
    <property type="molecule type" value="Genomic_DNA"/>
</dbReference>
<organism evidence="1 2">
    <name type="scientific">Pseudomonas avellanae pv. morsprunorum</name>
    <dbReference type="NCBI Taxonomy" id="3380385"/>
    <lineage>
        <taxon>Bacteria</taxon>
        <taxon>Pseudomonadati</taxon>
        <taxon>Pseudomonadota</taxon>
        <taxon>Gammaproteobacteria</taxon>
        <taxon>Pseudomonadales</taxon>
        <taxon>Pseudomonadaceae</taxon>
        <taxon>Pseudomonas</taxon>
    </lineage>
</organism>
<reference evidence="1 2" key="1">
    <citation type="submission" date="2016-10" db="EMBL/GenBank/DDBJ databases">
        <title>Comparative genomics of Pseudomonas syringae.</title>
        <authorList>
            <person name="Hulin M.T."/>
        </authorList>
    </citation>
    <scope>NUCLEOTIDE SEQUENCE [LARGE SCALE GENOMIC DNA]</scope>
    <source>
        <strain evidence="2">R2-5255</strain>
    </source>
</reference>
<evidence type="ECO:0008006" key="3">
    <source>
        <dbReference type="Google" id="ProtNLM"/>
    </source>
</evidence>
<protein>
    <recommendedName>
        <fullName evidence="3">ATP-binding protein</fullName>
    </recommendedName>
</protein>
<dbReference type="RefSeq" id="WP_060402715.1">
    <property type="nucleotide sequence ID" value="NZ_MLEC01000030.1"/>
</dbReference>
<gene>
    <name evidence="1" type="ORF">BKM26_18205</name>
</gene>